<dbReference type="KEGG" id="acy:Anacy_6182"/>
<gene>
    <name evidence="2" type="ordered locus">Anacy_6182</name>
</gene>
<dbReference type="EMBL" id="CP003665">
    <property type="protein sequence ID" value="AFZ61451.1"/>
    <property type="molecule type" value="Genomic_DNA"/>
</dbReference>
<dbReference type="AlphaFoldDB" id="K9ZQJ7"/>
<organism evidence="2 3">
    <name type="scientific">Anabaena cylindrica (strain ATCC 27899 / PCC 7122)</name>
    <dbReference type="NCBI Taxonomy" id="272123"/>
    <lineage>
        <taxon>Bacteria</taxon>
        <taxon>Bacillati</taxon>
        <taxon>Cyanobacteriota</taxon>
        <taxon>Cyanophyceae</taxon>
        <taxon>Nostocales</taxon>
        <taxon>Nostocaceae</taxon>
        <taxon>Anabaena</taxon>
    </lineage>
</organism>
<dbReference type="RefSeq" id="WP_015217891.1">
    <property type="nucleotide sequence ID" value="NC_019775.1"/>
</dbReference>
<feature type="region of interest" description="Disordered" evidence="1">
    <location>
        <begin position="1"/>
        <end position="26"/>
    </location>
</feature>
<sequence length="98" mass="11076">MIDLNNKNRLDTGQKDFSSKSQQESCEKVSNATKRMSITLSGDIANLLEYLASSQGITQNEALRKAIATEGYLLEERQQGSKILIQKPDKEIREVLFR</sequence>
<geneLocation type="plasmid" evidence="2 3">
    <name>pANACY.06</name>
</geneLocation>
<name>K9ZQJ7_ANACC</name>
<evidence type="ECO:0000313" key="3">
    <source>
        <dbReference type="Proteomes" id="UP000010474"/>
    </source>
</evidence>
<dbReference type="HOGENOM" id="CLU_182004_0_0_3"/>
<dbReference type="PATRIC" id="fig|272123.3.peg.6723"/>
<accession>K9ZQJ7</accession>
<evidence type="ECO:0000256" key="1">
    <source>
        <dbReference type="SAM" id="MobiDB-lite"/>
    </source>
</evidence>
<keyword evidence="2" id="KW-0614">Plasmid</keyword>
<evidence type="ECO:0000313" key="2">
    <source>
        <dbReference type="EMBL" id="AFZ61451.1"/>
    </source>
</evidence>
<feature type="compositionally biased region" description="Basic and acidic residues" evidence="1">
    <location>
        <begin position="1"/>
        <end position="18"/>
    </location>
</feature>
<proteinExistence type="predicted"/>
<keyword evidence="3" id="KW-1185">Reference proteome</keyword>
<protein>
    <recommendedName>
        <fullName evidence="4">Ribbon-helix-helix protein CopG domain-containing protein</fullName>
    </recommendedName>
</protein>
<reference evidence="3" key="1">
    <citation type="journal article" date="2013" name="Proc. Natl. Acad. Sci. U.S.A.">
        <title>Improving the coverage of the cyanobacterial phylum using diversity-driven genome sequencing.</title>
        <authorList>
            <person name="Shih P.M."/>
            <person name="Wu D."/>
            <person name="Latifi A."/>
            <person name="Axen S.D."/>
            <person name="Fewer D.P."/>
            <person name="Talla E."/>
            <person name="Calteau A."/>
            <person name="Cai F."/>
            <person name="Tandeau de Marsac N."/>
            <person name="Rippka R."/>
            <person name="Herdman M."/>
            <person name="Sivonen K."/>
            <person name="Coursin T."/>
            <person name="Laurent T."/>
            <person name="Goodwin L."/>
            <person name="Nolan M."/>
            <person name="Davenport K.W."/>
            <person name="Han C.S."/>
            <person name="Rubin E.M."/>
            <person name="Eisen J.A."/>
            <person name="Woyke T."/>
            <person name="Gugger M."/>
            <person name="Kerfeld C.A."/>
        </authorList>
    </citation>
    <scope>NUCLEOTIDE SEQUENCE [LARGE SCALE GENOMIC DNA]</scope>
    <source>
        <strain evidence="3">ATCC 27899 / PCC 7122</strain>
    </source>
</reference>
<evidence type="ECO:0008006" key="4">
    <source>
        <dbReference type="Google" id="ProtNLM"/>
    </source>
</evidence>
<dbReference type="Proteomes" id="UP000010474">
    <property type="component" value="Plasmid pANACY.06"/>
</dbReference>